<accession>A0AAD3TZC8</accession>
<dbReference type="InterPro" id="IPR002018">
    <property type="entry name" value="CarbesteraseB"/>
</dbReference>
<reference evidence="3" key="2">
    <citation type="submission" date="2023-06" db="EMBL/GenBank/DDBJ databases">
        <authorList>
            <person name="Kobayashi Y."/>
            <person name="Kayamori A."/>
            <person name="Aoki K."/>
            <person name="Shiwa Y."/>
            <person name="Fujita N."/>
            <person name="Sugita T."/>
            <person name="Iwasaki W."/>
            <person name="Tanaka N."/>
            <person name="Takashima M."/>
        </authorList>
    </citation>
    <scope>NUCLEOTIDE SEQUENCE</scope>
    <source>
        <strain evidence="3">HIS016</strain>
    </source>
</reference>
<dbReference type="InterPro" id="IPR002168">
    <property type="entry name" value="Lipase_GDXG_HIS_AS"/>
</dbReference>
<dbReference type="PROSITE" id="PS01173">
    <property type="entry name" value="LIPASE_GDXG_HIS"/>
    <property type="match status" value="1"/>
</dbReference>
<dbReference type="GO" id="GO:0016787">
    <property type="term" value="F:hydrolase activity"/>
    <property type="evidence" value="ECO:0007669"/>
    <property type="project" value="InterPro"/>
</dbReference>
<evidence type="ECO:0000313" key="3">
    <source>
        <dbReference type="EMBL" id="GMK59538.1"/>
    </source>
</evidence>
<dbReference type="SUPFAM" id="SSF53474">
    <property type="entry name" value="alpha/beta-Hydrolases"/>
    <property type="match status" value="1"/>
</dbReference>
<keyword evidence="4" id="KW-1185">Reference proteome</keyword>
<comment type="caution">
    <text evidence="3">The sequence shown here is derived from an EMBL/GenBank/DDBJ whole genome shotgun (WGS) entry which is preliminary data.</text>
</comment>
<comment type="similarity">
    <text evidence="1">Belongs to the 'GDXG' lipolytic enzyme family.</text>
</comment>
<dbReference type="AlphaFoldDB" id="A0AAD3TZC8"/>
<sequence>MANPSCATPGANPACLLTWNGQTVAGKLDNGVCKTTVRYGSAGRWEDAVAVRNQEGIIATDPPPSCPQITRNPTQGQIISEDCLTATIYAPAGTHQLPAFVWLHGGSYVIGSSSAPGLDGSELAKKGRIVVIILQYRLNALGLIPPPTAPSASDPNLQVRDVILGLKEIRKNLRWQVDIEKVTLGGQSTGASLIRALWIAPDAHGLFQRMIMQSDPFNYGMAPMSETSNFASRIYSHPAMGGLTALIDLRAVGLDNLMSAAAAVYGSAPTQVPNAPLGQPFRPTYGTPTIPKEPTAELFNNPGELGISPANVPLLITSTADDGAQLNSQIPMPYNVFVGTVSRLLGPGGPVVLSSPTYNASNDGADKRPNFAKIATDGAWRCSAREVARKWAGAGGRVYVGEFREGVHYPFNDQYTYCTGKVCHMDDILPTFGEGGAFASMITDAWVTFIRDGEPRGWRPFAATNGVDGAGVKALGGDGVVPKCPEDFWGDAVKWHWQLFV</sequence>
<evidence type="ECO:0000313" key="4">
    <source>
        <dbReference type="Proteomes" id="UP001222932"/>
    </source>
</evidence>
<feature type="domain" description="Carboxylesterase type B" evidence="2">
    <location>
        <begin position="43"/>
        <end position="328"/>
    </location>
</feature>
<dbReference type="EMBL" id="BTCM01000008">
    <property type="protein sequence ID" value="GMK59538.1"/>
    <property type="molecule type" value="Genomic_DNA"/>
</dbReference>
<evidence type="ECO:0000259" key="2">
    <source>
        <dbReference type="Pfam" id="PF00135"/>
    </source>
</evidence>
<dbReference type="PANTHER" id="PTHR45570">
    <property type="entry name" value="CARBOXYLIC ESTER HYDROLASE"/>
    <property type="match status" value="1"/>
</dbReference>
<proteinExistence type="inferred from homology"/>
<reference evidence="3" key="1">
    <citation type="journal article" date="2023" name="BMC Genomics">
        <title>Chromosome-level genome assemblies of Cutaneotrichosporon spp. (Trichosporonales, Basidiomycota) reveal imbalanced evolution between nucleotide sequences and chromosome synteny.</title>
        <authorList>
            <person name="Kobayashi Y."/>
            <person name="Kayamori A."/>
            <person name="Aoki K."/>
            <person name="Shiwa Y."/>
            <person name="Matsutani M."/>
            <person name="Fujita N."/>
            <person name="Sugita T."/>
            <person name="Iwasaki W."/>
            <person name="Tanaka N."/>
            <person name="Takashima M."/>
        </authorList>
    </citation>
    <scope>NUCLEOTIDE SEQUENCE</scope>
    <source>
        <strain evidence="3">HIS016</strain>
    </source>
</reference>
<dbReference type="InterPro" id="IPR029058">
    <property type="entry name" value="AB_hydrolase_fold"/>
</dbReference>
<name>A0AAD3TZC8_9TREE</name>
<organism evidence="3 4">
    <name type="scientific">Cutaneotrichosporon spelunceum</name>
    <dbReference type="NCBI Taxonomy" id="1672016"/>
    <lineage>
        <taxon>Eukaryota</taxon>
        <taxon>Fungi</taxon>
        <taxon>Dikarya</taxon>
        <taxon>Basidiomycota</taxon>
        <taxon>Agaricomycotina</taxon>
        <taxon>Tremellomycetes</taxon>
        <taxon>Trichosporonales</taxon>
        <taxon>Trichosporonaceae</taxon>
        <taxon>Cutaneotrichosporon</taxon>
    </lineage>
</organism>
<evidence type="ECO:0000256" key="1">
    <source>
        <dbReference type="ARBA" id="ARBA00010515"/>
    </source>
</evidence>
<dbReference type="Proteomes" id="UP001222932">
    <property type="component" value="Unassembled WGS sequence"/>
</dbReference>
<gene>
    <name evidence="3" type="ORF">CspeluHIS016_0801440</name>
</gene>
<protein>
    <recommendedName>
        <fullName evidence="2">Carboxylesterase type B domain-containing protein</fullName>
    </recommendedName>
</protein>
<dbReference type="Gene3D" id="3.40.50.1820">
    <property type="entry name" value="alpha/beta hydrolase"/>
    <property type="match status" value="1"/>
</dbReference>
<dbReference type="Pfam" id="PF00135">
    <property type="entry name" value="COesterase"/>
    <property type="match status" value="1"/>
</dbReference>
<dbReference type="PANTHER" id="PTHR45570:SF1">
    <property type="entry name" value="CARBOXYLIC ESTER HYDROLASE"/>
    <property type="match status" value="1"/>
</dbReference>